<dbReference type="GO" id="GO:0032259">
    <property type="term" value="P:methylation"/>
    <property type="evidence" value="ECO:0007669"/>
    <property type="project" value="UniProtKB-KW"/>
</dbReference>
<dbReference type="InterPro" id="IPR036217">
    <property type="entry name" value="MethylDNA_cys_MeTrfase_DNAb"/>
</dbReference>
<dbReference type="NCBIfam" id="TIGR00589">
    <property type="entry name" value="ogt"/>
    <property type="match status" value="1"/>
</dbReference>
<evidence type="ECO:0000256" key="3">
    <source>
        <dbReference type="ARBA" id="ARBA00011918"/>
    </source>
</evidence>
<proteinExistence type="inferred from homology"/>
<accession>A0A3B1BWJ2</accession>
<dbReference type="PROSITE" id="PS00374">
    <property type="entry name" value="MGMT"/>
    <property type="match status" value="1"/>
</dbReference>
<dbReference type="InterPro" id="IPR036388">
    <property type="entry name" value="WH-like_DNA-bd_sf"/>
</dbReference>
<dbReference type="Pfam" id="PF01035">
    <property type="entry name" value="DNA_binding_1"/>
    <property type="match status" value="1"/>
</dbReference>
<reference evidence="10" key="1">
    <citation type="submission" date="2018-06" db="EMBL/GenBank/DDBJ databases">
        <authorList>
            <person name="Zhirakovskaya E."/>
        </authorList>
    </citation>
    <scope>NUCLEOTIDE SEQUENCE</scope>
</reference>
<dbReference type="CDD" id="cd06445">
    <property type="entry name" value="ATase"/>
    <property type="match status" value="1"/>
</dbReference>
<evidence type="ECO:0000256" key="4">
    <source>
        <dbReference type="ARBA" id="ARBA00022603"/>
    </source>
</evidence>
<evidence type="ECO:0000256" key="5">
    <source>
        <dbReference type="ARBA" id="ARBA00022679"/>
    </source>
</evidence>
<feature type="domain" description="Methylated-DNA-[protein]-cysteine S-methyltransferase DNA binding" evidence="9">
    <location>
        <begin position="86"/>
        <end position="166"/>
    </location>
</feature>
<dbReference type="GO" id="GO:0006281">
    <property type="term" value="P:DNA repair"/>
    <property type="evidence" value="ECO:0007669"/>
    <property type="project" value="UniProtKB-KW"/>
</dbReference>
<keyword evidence="4 10" id="KW-0489">Methyltransferase</keyword>
<evidence type="ECO:0000259" key="9">
    <source>
        <dbReference type="Pfam" id="PF01035"/>
    </source>
</evidence>
<comment type="similarity">
    <text evidence="2">Belongs to the MGMT family.</text>
</comment>
<dbReference type="EMBL" id="UOGC01000135">
    <property type="protein sequence ID" value="VAX22319.1"/>
    <property type="molecule type" value="Genomic_DNA"/>
</dbReference>
<dbReference type="Gene3D" id="1.10.10.10">
    <property type="entry name" value="Winged helix-like DNA-binding domain superfamily/Winged helix DNA-binding domain"/>
    <property type="match status" value="1"/>
</dbReference>
<dbReference type="PANTHER" id="PTHR10815:SF13">
    <property type="entry name" value="METHYLATED-DNA--PROTEIN-CYSTEINE METHYLTRANSFERASE"/>
    <property type="match status" value="1"/>
</dbReference>
<dbReference type="GO" id="GO:0003908">
    <property type="term" value="F:methylated-DNA-[protein]-cysteine S-methyltransferase activity"/>
    <property type="evidence" value="ECO:0007669"/>
    <property type="project" value="UniProtKB-EC"/>
</dbReference>
<evidence type="ECO:0000256" key="1">
    <source>
        <dbReference type="ARBA" id="ARBA00001286"/>
    </source>
</evidence>
<keyword evidence="7" id="KW-0234">DNA repair</keyword>
<protein>
    <recommendedName>
        <fullName evidence="3">methylated-DNA--[protein]-cysteine S-methyltransferase</fullName>
        <ecNumber evidence="3">2.1.1.63</ecNumber>
    </recommendedName>
</protein>
<evidence type="ECO:0000256" key="2">
    <source>
        <dbReference type="ARBA" id="ARBA00008711"/>
    </source>
</evidence>
<gene>
    <name evidence="10" type="ORF">MNBD_NITROSPINAE01-892</name>
</gene>
<sequence>MPDNHKQWMTVKTAFGYVGVGFSGGKVAKLWLPAGNLKKLESDIRKWVPTGAKTRDAQLAKKLADYFNGKPVTFGNKLIFQKANSFSNAILTSLLKVKWGKTTTYGELAERAGFKGAGRAVGSVMAKNEIPLIIPCHRVIRADGALGGFSGPGGVTLKKRMLELEGHYQK</sequence>
<comment type="catalytic activity">
    <reaction evidence="8">
        <text>a 6-O-methyl-2'-deoxyguanosine in DNA + L-cysteinyl-[protein] = S-methyl-L-cysteinyl-[protein] + a 2'-deoxyguanosine in DNA</text>
        <dbReference type="Rhea" id="RHEA:24000"/>
        <dbReference type="Rhea" id="RHEA-COMP:10131"/>
        <dbReference type="Rhea" id="RHEA-COMP:10132"/>
        <dbReference type="Rhea" id="RHEA-COMP:11367"/>
        <dbReference type="Rhea" id="RHEA-COMP:11368"/>
        <dbReference type="ChEBI" id="CHEBI:29950"/>
        <dbReference type="ChEBI" id="CHEBI:82612"/>
        <dbReference type="ChEBI" id="CHEBI:85445"/>
        <dbReference type="ChEBI" id="CHEBI:85448"/>
        <dbReference type="EC" id="2.1.1.63"/>
    </reaction>
</comment>
<evidence type="ECO:0000256" key="7">
    <source>
        <dbReference type="ARBA" id="ARBA00023204"/>
    </source>
</evidence>
<name>A0A3B1BWJ2_9ZZZZ</name>
<dbReference type="EC" id="2.1.1.63" evidence="3"/>
<dbReference type="FunFam" id="1.10.10.10:FF:000214">
    <property type="entry name" value="Methylated-DNA--protein-cysteine methyltransferase"/>
    <property type="match status" value="1"/>
</dbReference>
<evidence type="ECO:0000256" key="6">
    <source>
        <dbReference type="ARBA" id="ARBA00022763"/>
    </source>
</evidence>
<dbReference type="AlphaFoldDB" id="A0A3B1BWJ2"/>
<dbReference type="InterPro" id="IPR014048">
    <property type="entry name" value="MethylDNA_cys_MeTrfase_DNA-bd"/>
</dbReference>
<evidence type="ECO:0000313" key="10">
    <source>
        <dbReference type="EMBL" id="VAX22319.1"/>
    </source>
</evidence>
<dbReference type="PANTHER" id="PTHR10815">
    <property type="entry name" value="METHYLATED-DNA--PROTEIN-CYSTEINE METHYLTRANSFERASE"/>
    <property type="match status" value="1"/>
</dbReference>
<dbReference type="InterPro" id="IPR001497">
    <property type="entry name" value="MethylDNA_cys_MeTrfase_AS"/>
</dbReference>
<evidence type="ECO:0000256" key="8">
    <source>
        <dbReference type="ARBA" id="ARBA00049348"/>
    </source>
</evidence>
<keyword evidence="6" id="KW-0227">DNA damage</keyword>
<dbReference type="SUPFAM" id="SSF46767">
    <property type="entry name" value="Methylated DNA-protein cysteine methyltransferase, C-terminal domain"/>
    <property type="match status" value="1"/>
</dbReference>
<organism evidence="10">
    <name type="scientific">hydrothermal vent metagenome</name>
    <dbReference type="NCBI Taxonomy" id="652676"/>
    <lineage>
        <taxon>unclassified sequences</taxon>
        <taxon>metagenomes</taxon>
        <taxon>ecological metagenomes</taxon>
    </lineage>
</organism>
<keyword evidence="5 10" id="KW-0808">Transferase</keyword>
<comment type="catalytic activity">
    <reaction evidence="1">
        <text>a 4-O-methyl-thymidine in DNA + L-cysteinyl-[protein] = a thymidine in DNA + S-methyl-L-cysteinyl-[protein]</text>
        <dbReference type="Rhea" id="RHEA:53428"/>
        <dbReference type="Rhea" id="RHEA-COMP:10131"/>
        <dbReference type="Rhea" id="RHEA-COMP:10132"/>
        <dbReference type="Rhea" id="RHEA-COMP:13555"/>
        <dbReference type="Rhea" id="RHEA-COMP:13556"/>
        <dbReference type="ChEBI" id="CHEBI:29950"/>
        <dbReference type="ChEBI" id="CHEBI:82612"/>
        <dbReference type="ChEBI" id="CHEBI:137386"/>
        <dbReference type="ChEBI" id="CHEBI:137387"/>
        <dbReference type="EC" id="2.1.1.63"/>
    </reaction>
</comment>